<dbReference type="EMBL" id="BGZK01000151">
    <property type="protein sequence ID" value="GBP23499.1"/>
    <property type="molecule type" value="Genomic_DNA"/>
</dbReference>
<gene>
    <name evidence="2" type="ORF">EVAR_12779_1</name>
</gene>
<dbReference type="Proteomes" id="UP000299102">
    <property type="component" value="Unassembled WGS sequence"/>
</dbReference>
<organism evidence="2 3">
    <name type="scientific">Eumeta variegata</name>
    <name type="common">Bagworm moth</name>
    <name type="synonym">Eumeta japonica</name>
    <dbReference type="NCBI Taxonomy" id="151549"/>
    <lineage>
        <taxon>Eukaryota</taxon>
        <taxon>Metazoa</taxon>
        <taxon>Ecdysozoa</taxon>
        <taxon>Arthropoda</taxon>
        <taxon>Hexapoda</taxon>
        <taxon>Insecta</taxon>
        <taxon>Pterygota</taxon>
        <taxon>Neoptera</taxon>
        <taxon>Endopterygota</taxon>
        <taxon>Lepidoptera</taxon>
        <taxon>Glossata</taxon>
        <taxon>Ditrysia</taxon>
        <taxon>Tineoidea</taxon>
        <taxon>Psychidae</taxon>
        <taxon>Oiketicinae</taxon>
        <taxon>Eumeta</taxon>
    </lineage>
</organism>
<reference evidence="2 3" key="1">
    <citation type="journal article" date="2019" name="Commun. Biol.">
        <title>The bagworm genome reveals a unique fibroin gene that provides high tensile strength.</title>
        <authorList>
            <person name="Kono N."/>
            <person name="Nakamura H."/>
            <person name="Ohtoshi R."/>
            <person name="Tomita M."/>
            <person name="Numata K."/>
            <person name="Arakawa K."/>
        </authorList>
    </citation>
    <scope>NUCLEOTIDE SEQUENCE [LARGE SCALE GENOMIC DNA]</scope>
</reference>
<feature type="compositionally biased region" description="Polar residues" evidence="1">
    <location>
        <begin position="81"/>
        <end position="92"/>
    </location>
</feature>
<accession>A0A4C1UB01</accession>
<evidence type="ECO:0000313" key="2">
    <source>
        <dbReference type="EMBL" id="GBP23499.1"/>
    </source>
</evidence>
<feature type="region of interest" description="Disordered" evidence="1">
    <location>
        <begin position="55"/>
        <end position="92"/>
    </location>
</feature>
<dbReference type="AlphaFoldDB" id="A0A4C1UB01"/>
<evidence type="ECO:0000256" key="1">
    <source>
        <dbReference type="SAM" id="MobiDB-lite"/>
    </source>
</evidence>
<protein>
    <submittedName>
        <fullName evidence="2">Uncharacterized protein</fullName>
    </submittedName>
</protein>
<sequence length="92" mass="9865">MSLYLVALCIPGSQSDVKAIEAIGLLQVSVKLVGFAAREAPPPRADSRLHSMRFHLRGPRPTNGRTSTAAVGGRRARVSLGHSQRSTRSTTE</sequence>
<comment type="caution">
    <text evidence="2">The sequence shown here is derived from an EMBL/GenBank/DDBJ whole genome shotgun (WGS) entry which is preliminary data.</text>
</comment>
<evidence type="ECO:0000313" key="3">
    <source>
        <dbReference type="Proteomes" id="UP000299102"/>
    </source>
</evidence>
<name>A0A4C1UB01_EUMVA</name>
<proteinExistence type="predicted"/>
<keyword evidence="3" id="KW-1185">Reference proteome</keyword>